<dbReference type="Gene3D" id="3.10.129.10">
    <property type="entry name" value="Hotdog Thioesterase"/>
    <property type="match status" value="1"/>
</dbReference>
<keyword evidence="4" id="KW-1185">Reference proteome</keyword>
<reference evidence="2" key="2">
    <citation type="submission" date="2021-04" db="EMBL/GenBank/DDBJ databases">
        <authorList>
            <person name="Karlyshev A.V."/>
        </authorList>
    </citation>
    <scope>NUCLEOTIDE SEQUENCE</scope>
    <source>
        <strain evidence="2">LMG 29479</strain>
    </source>
</reference>
<comment type="caution">
    <text evidence="2">The sequence shown here is derived from an EMBL/GenBank/DDBJ whole genome shotgun (WGS) entry which is preliminary data.</text>
</comment>
<dbReference type="Pfam" id="PF09500">
    <property type="entry name" value="YiiD_C"/>
    <property type="match status" value="1"/>
</dbReference>
<protein>
    <submittedName>
        <fullName evidence="2">YiiD C-terminal domain-containing protein</fullName>
    </submittedName>
</protein>
<dbReference type="InterPro" id="IPR029069">
    <property type="entry name" value="HotDog_dom_sf"/>
</dbReference>
<dbReference type="NCBIfam" id="TIGR02447">
    <property type="entry name" value="yiiD_Cterm"/>
    <property type="match status" value="1"/>
</dbReference>
<feature type="domain" description="Thioesterase putative" evidence="1">
    <location>
        <begin position="27"/>
        <end position="154"/>
    </location>
</feature>
<proteinExistence type="predicted"/>
<dbReference type="SUPFAM" id="SSF54637">
    <property type="entry name" value="Thioesterase/thiol ester dehydrase-isomerase"/>
    <property type="match status" value="1"/>
</dbReference>
<dbReference type="Proteomes" id="UP000675747">
    <property type="component" value="Unassembled WGS sequence"/>
</dbReference>
<evidence type="ECO:0000313" key="2">
    <source>
        <dbReference type="EMBL" id="MBR0561498.1"/>
    </source>
</evidence>
<evidence type="ECO:0000259" key="1">
    <source>
        <dbReference type="Pfam" id="PF09500"/>
    </source>
</evidence>
<dbReference type="RefSeq" id="WP_211925463.1">
    <property type="nucleotide sequence ID" value="NZ_JAGQFT020000005.1"/>
</dbReference>
<reference evidence="3 4" key="1">
    <citation type="journal article" date="2021" name="Microbiol. Resour. Announc.">
        <title>Draft Genome Sequence of Coralloluteibacterium stylophorae LMG 29479T.</title>
        <authorList>
            <person name="Karlyshev A.V."/>
            <person name="Kudryashova E.B."/>
            <person name="Ariskina E.V."/>
            <person name="Conroy A.P."/>
            <person name="Abidueva E.Y."/>
        </authorList>
    </citation>
    <scope>NUCLEOTIDE SEQUENCE [LARGE SCALE GENOMIC DNA]</scope>
    <source>
        <strain evidence="3 4">LMG 29479</strain>
    </source>
</reference>
<evidence type="ECO:0000313" key="4">
    <source>
        <dbReference type="Proteomes" id="UP000675747"/>
    </source>
</evidence>
<organism evidence="2">
    <name type="scientific">Coralloluteibacterium stylophorae</name>
    <dbReference type="NCBI Taxonomy" id="1776034"/>
    <lineage>
        <taxon>Bacteria</taxon>
        <taxon>Pseudomonadati</taxon>
        <taxon>Pseudomonadota</taxon>
        <taxon>Gammaproteobacteria</taxon>
        <taxon>Lysobacterales</taxon>
        <taxon>Lysobacteraceae</taxon>
        <taxon>Coralloluteibacterium</taxon>
    </lineage>
</organism>
<sequence>MSADVTFPAAPIEALHALFLGMPPVLAMGARAVAYDGDTLILGAPLAANLNDKGNAFGGSLSSLMTLSAWGLVMLRLRDEGLDGEVYVADSSVRYSAPLYGDLHAEARLEEPADWAGFVSLYRRRGRARLSLRACIRTADGDVASSLHGRFVALSSK</sequence>
<name>A0A8J7VTF5_9GAMM</name>
<evidence type="ECO:0000313" key="3">
    <source>
        <dbReference type="EMBL" id="MBS7457442.1"/>
    </source>
</evidence>
<dbReference type="EMBL" id="JAGQFT010000011">
    <property type="protein sequence ID" value="MBR0561498.1"/>
    <property type="molecule type" value="Genomic_DNA"/>
</dbReference>
<dbReference type="InterPro" id="IPR012660">
    <property type="entry name" value="YiiD_C"/>
</dbReference>
<accession>A0A8J7VTF5</accession>
<gene>
    <name evidence="3" type="ORF">KB893_009880</name>
    <name evidence="2" type="ORF">KB893_03015</name>
</gene>
<dbReference type="EMBL" id="JAGQFT020000005">
    <property type="protein sequence ID" value="MBS7457442.1"/>
    <property type="molecule type" value="Genomic_DNA"/>
</dbReference>
<dbReference type="AlphaFoldDB" id="A0A8J7VTF5"/>